<dbReference type="SUPFAM" id="SSF53041">
    <property type="entry name" value="Resolvase-like"/>
    <property type="match status" value="1"/>
</dbReference>
<keyword evidence="2" id="KW-0233">DNA recombination</keyword>
<organism evidence="5 6">
    <name type="scientific">Roseomonas indoligenes</name>
    <dbReference type="NCBI Taxonomy" id="2820811"/>
    <lineage>
        <taxon>Bacteria</taxon>
        <taxon>Pseudomonadati</taxon>
        <taxon>Pseudomonadota</taxon>
        <taxon>Alphaproteobacteria</taxon>
        <taxon>Acetobacterales</taxon>
        <taxon>Roseomonadaceae</taxon>
        <taxon>Roseomonas</taxon>
    </lineage>
</organism>
<evidence type="ECO:0000256" key="1">
    <source>
        <dbReference type="ARBA" id="ARBA00023125"/>
    </source>
</evidence>
<protein>
    <submittedName>
        <fullName evidence="5">Recombinase family protein</fullName>
    </submittedName>
</protein>
<dbReference type="InterPro" id="IPR006119">
    <property type="entry name" value="Resolv_N"/>
</dbReference>
<dbReference type="GO" id="GO:0003677">
    <property type="term" value="F:DNA binding"/>
    <property type="evidence" value="ECO:0007669"/>
    <property type="project" value="UniProtKB-KW"/>
</dbReference>
<dbReference type="AlphaFoldDB" id="A0A940N429"/>
<reference evidence="5" key="1">
    <citation type="submission" date="2021-03" db="EMBL/GenBank/DDBJ databases">
        <authorList>
            <person name="So Y."/>
        </authorList>
    </citation>
    <scope>NUCLEOTIDE SEQUENCE</scope>
    <source>
        <strain evidence="5">SG15</strain>
    </source>
</reference>
<evidence type="ECO:0000256" key="3">
    <source>
        <dbReference type="SAM" id="MobiDB-lite"/>
    </source>
</evidence>
<feature type="domain" description="Resolvase/invertase-type recombinase catalytic" evidence="4">
    <location>
        <begin position="17"/>
        <end position="144"/>
    </location>
</feature>
<dbReference type="Gene3D" id="3.40.50.1390">
    <property type="entry name" value="Resolvase, N-terminal catalytic domain"/>
    <property type="match status" value="1"/>
</dbReference>
<gene>
    <name evidence="5" type="ORF">J5Y10_26225</name>
</gene>
<dbReference type="Pfam" id="PF00239">
    <property type="entry name" value="Resolvase"/>
    <property type="match status" value="1"/>
</dbReference>
<evidence type="ECO:0000313" key="6">
    <source>
        <dbReference type="Proteomes" id="UP000677537"/>
    </source>
</evidence>
<keyword evidence="1" id="KW-0238">DNA-binding</keyword>
<evidence type="ECO:0000259" key="4">
    <source>
        <dbReference type="SMART" id="SM00857"/>
    </source>
</evidence>
<dbReference type="GO" id="GO:0000150">
    <property type="term" value="F:DNA strand exchange activity"/>
    <property type="evidence" value="ECO:0007669"/>
    <property type="project" value="InterPro"/>
</dbReference>
<comment type="caution">
    <text evidence="5">The sequence shown here is derived from an EMBL/GenBank/DDBJ whole genome shotgun (WGS) entry which is preliminary data.</text>
</comment>
<dbReference type="InterPro" id="IPR050639">
    <property type="entry name" value="SSR_resolvase"/>
</dbReference>
<dbReference type="SMART" id="SM00857">
    <property type="entry name" value="Resolvase"/>
    <property type="match status" value="1"/>
</dbReference>
<dbReference type="CDD" id="cd00338">
    <property type="entry name" value="Ser_Recombinase"/>
    <property type="match status" value="1"/>
</dbReference>
<accession>A0A940N429</accession>
<evidence type="ECO:0000313" key="5">
    <source>
        <dbReference type="EMBL" id="MBP0496307.1"/>
    </source>
</evidence>
<name>A0A940N429_9PROT</name>
<dbReference type="Proteomes" id="UP000677537">
    <property type="component" value="Unassembled WGS sequence"/>
</dbReference>
<sequence length="202" mass="22611">MAGSRFLSRTFTQPRYAVGLHRVSTAEQDHSGLGLEAQQASVRAFVEREGWTPVAEHQDIASGKDDRRPGFQAALPRCRQLGAVLVAARLDRITRRAHTLSQLLEGGISIRAADMPGADDLMMGSTRPWRRRSGSSSRNRPGRHWPRYGPVEWAWAGIGGGGRHRRPVLPLRPSCARRRRPGRRIGWRWRRSGGRASPPMRS</sequence>
<dbReference type="InterPro" id="IPR036162">
    <property type="entry name" value="Resolvase-like_N_sf"/>
</dbReference>
<feature type="region of interest" description="Disordered" evidence="3">
    <location>
        <begin position="119"/>
        <end position="143"/>
    </location>
</feature>
<proteinExistence type="predicted"/>
<dbReference type="EMBL" id="JAGIZA010000034">
    <property type="protein sequence ID" value="MBP0496307.1"/>
    <property type="molecule type" value="Genomic_DNA"/>
</dbReference>
<evidence type="ECO:0000256" key="2">
    <source>
        <dbReference type="ARBA" id="ARBA00023172"/>
    </source>
</evidence>
<dbReference type="PANTHER" id="PTHR30461:SF2">
    <property type="entry name" value="SERINE RECOMBINASE PINE-RELATED"/>
    <property type="match status" value="1"/>
</dbReference>
<dbReference type="PANTHER" id="PTHR30461">
    <property type="entry name" value="DNA-INVERTASE FROM LAMBDOID PROPHAGE"/>
    <property type="match status" value="1"/>
</dbReference>
<keyword evidence="6" id="KW-1185">Reference proteome</keyword>